<accession>A0A017TD74</accession>
<organism evidence="8 9">
    <name type="scientific">Chondromyces apiculatus DSM 436</name>
    <dbReference type="NCBI Taxonomy" id="1192034"/>
    <lineage>
        <taxon>Bacteria</taxon>
        <taxon>Pseudomonadati</taxon>
        <taxon>Myxococcota</taxon>
        <taxon>Polyangia</taxon>
        <taxon>Polyangiales</taxon>
        <taxon>Polyangiaceae</taxon>
        <taxon>Chondromyces</taxon>
    </lineage>
</organism>
<dbReference type="PANTHER" id="PTHR43289:SF6">
    <property type="entry name" value="SERINE_THREONINE-PROTEIN KINASE NEKL-3"/>
    <property type="match status" value="1"/>
</dbReference>
<keyword evidence="2" id="KW-0547">Nucleotide-binding</keyword>
<dbReference type="Proteomes" id="UP000019678">
    <property type="component" value="Unassembled WGS sequence"/>
</dbReference>
<protein>
    <recommendedName>
        <fullName evidence="7">Protein kinase domain-containing protein</fullName>
    </recommendedName>
</protein>
<keyword evidence="5" id="KW-0175">Coiled coil</keyword>
<reference evidence="8 9" key="1">
    <citation type="submission" date="2013-05" db="EMBL/GenBank/DDBJ databases">
        <title>Genome assembly of Chondromyces apiculatus DSM 436.</title>
        <authorList>
            <person name="Sharma G."/>
            <person name="Khatri I."/>
            <person name="Kaur C."/>
            <person name="Mayilraj S."/>
            <person name="Subramanian S."/>
        </authorList>
    </citation>
    <scope>NUCLEOTIDE SEQUENCE [LARGE SCALE GENOMIC DNA]</scope>
    <source>
        <strain evidence="8 9">DSM 436</strain>
    </source>
</reference>
<keyword evidence="3" id="KW-0418">Kinase</keyword>
<keyword evidence="9" id="KW-1185">Reference proteome</keyword>
<dbReference type="Pfam" id="PF00069">
    <property type="entry name" value="Pkinase"/>
    <property type="match status" value="1"/>
</dbReference>
<dbReference type="InterPro" id="IPR008266">
    <property type="entry name" value="Tyr_kinase_AS"/>
</dbReference>
<dbReference type="STRING" id="1192034.CAP_1472"/>
<feature type="domain" description="Protein kinase" evidence="7">
    <location>
        <begin position="25"/>
        <end position="345"/>
    </location>
</feature>
<keyword evidence="4" id="KW-0067">ATP-binding</keyword>
<evidence type="ECO:0000256" key="2">
    <source>
        <dbReference type="ARBA" id="ARBA00022741"/>
    </source>
</evidence>
<dbReference type="PROSITE" id="PS50011">
    <property type="entry name" value="PROTEIN_KINASE_DOM"/>
    <property type="match status" value="1"/>
</dbReference>
<dbReference type="GO" id="GO:0004674">
    <property type="term" value="F:protein serine/threonine kinase activity"/>
    <property type="evidence" value="ECO:0007669"/>
    <property type="project" value="TreeGrafter"/>
</dbReference>
<evidence type="ECO:0000256" key="3">
    <source>
        <dbReference type="ARBA" id="ARBA00022777"/>
    </source>
</evidence>
<dbReference type="Pfam" id="PF20703">
    <property type="entry name" value="nSTAND1"/>
    <property type="match status" value="1"/>
</dbReference>
<evidence type="ECO:0000259" key="7">
    <source>
        <dbReference type="PROSITE" id="PS50011"/>
    </source>
</evidence>
<dbReference type="Gene3D" id="1.10.510.10">
    <property type="entry name" value="Transferase(Phosphotransferase) domain 1"/>
    <property type="match status" value="1"/>
</dbReference>
<dbReference type="InterPro" id="IPR027417">
    <property type="entry name" value="P-loop_NTPase"/>
</dbReference>
<dbReference type="EMBL" id="ASRX01000014">
    <property type="protein sequence ID" value="EYF06775.1"/>
    <property type="molecule type" value="Genomic_DNA"/>
</dbReference>
<dbReference type="Gene3D" id="3.30.200.20">
    <property type="entry name" value="Phosphorylase Kinase, domain 1"/>
    <property type="match status" value="1"/>
</dbReference>
<dbReference type="PROSITE" id="PS00109">
    <property type="entry name" value="PROTEIN_KINASE_TYR"/>
    <property type="match status" value="1"/>
</dbReference>
<dbReference type="SUPFAM" id="SSF56112">
    <property type="entry name" value="Protein kinase-like (PK-like)"/>
    <property type="match status" value="1"/>
</dbReference>
<dbReference type="SUPFAM" id="SSF52540">
    <property type="entry name" value="P-loop containing nucleoside triphosphate hydrolases"/>
    <property type="match status" value="1"/>
</dbReference>
<evidence type="ECO:0000256" key="4">
    <source>
        <dbReference type="ARBA" id="ARBA00022840"/>
    </source>
</evidence>
<dbReference type="OrthoDB" id="5476793at2"/>
<evidence type="ECO:0000313" key="9">
    <source>
        <dbReference type="Proteomes" id="UP000019678"/>
    </source>
</evidence>
<evidence type="ECO:0000256" key="6">
    <source>
        <dbReference type="SAM" id="MobiDB-lite"/>
    </source>
</evidence>
<keyword evidence="1" id="KW-0808">Transferase</keyword>
<proteinExistence type="predicted"/>
<gene>
    <name evidence="8" type="ORF">CAP_1472</name>
</gene>
<evidence type="ECO:0000313" key="8">
    <source>
        <dbReference type="EMBL" id="EYF06775.1"/>
    </source>
</evidence>
<sequence length="1090" mass="117018">MSLDLPTPVRSFLTLPDEERVLGPYRLKRQLGRGGFAPVWLAEEVYGDTVLRLAAVKIFGLDTRREGGRPAADRAIVDEARRLCQVEHPNIVRFYALPINEARSIAGLAMEYIAGDALSDRLRERGPLPVLEVLELGAALASALSAVHVAGLVHRDLSPANILVSSSPALGGASACKLIDFGIAAALPQGRSPDSDPTAAWARHLLLGSDFPEALGGTALAALPAAIQLGPEEAADLAGPLTRVGGKLGYVDPVCWRELRPATMASDLYGLAAVLFVCLTGRIPAAGTGALRAEILDGRARAPRLTEILPDAPPALDRLLDALLDPDPAKRPRSAELVAIELERLRGQLAARPIALPSEDEGPFRGLERFEQQHRDVFFGRRVEIAATLEAMRSNGLVALLGPSGSGKSSLARAGVLNAIADGALGGPRRWDTVAITPGTDPRNAIGAALFHVGLDVSRAPADVAADMVAWTQREGRGLVLLVDQLEELTTLASPGPIPGTAPRLSYVSHAAPVSPAAHAAQALQPNHAAHASNAANASPAAAAEAEPVDPYAESRAWTIELLARLGERPLPGVRALVTARRDLLDPLLAHAALGRAILRGAVLVSPIDDASWGEVIDAALTTYGYTFEDEALRDELLAGLQSTARAMPLVEFAMTRLWAERDQERRQITREGMRTVGGIPGALERYAEATFQRALDAGLSTDLLRRLLLALVTLDGTRATRSLEFLLDLGTGPESEVRSALAHLERARLVVRERSGIALAHDALLTQWDRLRAWLAEVQQDRLLAERLERAAAHWAEDTTDHDLLWRGRVLTAATELSRRGSIILSLTGSRFLSAGQRGRVHRRIAAGVLFALVNIAILGGIGKYIKDTRAESERARAESESARVESERARVAEREALAQEEHAESAKAELEALKKTVDEDRFRYYSALRNLAQALADKESAQSVVQRLQQRPTELPEIPPPLDGPRLLPEQTLLEQVEAIIPEAPPPRVPVRIEERQDPGLFNLGAAYAALQDGATRARACRGNDTSQRLLRLDVVFGNDGAVENVSPSGDLQAPPPLVRCLEGAFAGIRVPAFKGAPITAPKTVRLR</sequence>
<evidence type="ECO:0000256" key="1">
    <source>
        <dbReference type="ARBA" id="ARBA00022679"/>
    </source>
</evidence>
<name>A0A017TD74_9BACT</name>
<dbReference type="InterPro" id="IPR000719">
    <property type="entry name" value="Prot_kinase_dom"/>
</dbReference>
<feature type="coiled-coil region" evidence="5">
    <location>
        <begin position="867"/>
        <end position="953"/>
    </location>
</feature>
<dbReference type="eggNOG" id="COG0515">
    <property type="taxonomic scope" value="Bacteria"/>
</dbReference>
<dbReference type="GO" id="GO:0005524">
    <property type="term" value="F:ATP binding"/>
    <property type="evidence" value="ECO:0007669"/>
    <property type="project" value="UniProtKB-KW"/>
</dbReference>
<dbReference type="Gene3D" id="3.40.50.300">
    <property type="entry name" value="P-loop containing nucleotide triphosphate hydrolases"/>
    <property type="match status" value="1"/>
</dbReference>
<dbReference type="AlphaFoldDB" id="A0A017TD74"/>
<dbReference type="PANTHER" id="PTHR43289">
    <property type="entry name" value="MITOGEN-ACTIVATED PROTEIN KINASE KINASE KINASE 20-RELATED"/>
    <property type="match status" value="1"/>
</dbReference>
<evidence type="ECO:0000256" key="5">
    <source>
        <dbReference type="SAM" id="Coils"/>
    </source>
</evidence>
<comment type="caution">
    <text evidence="8">The sequence shown here is derived from an EMBL/GenBank/DDBJ whole genome shotgun (WGS) entry which is preliminary data.</text>
</comment>
<dbReference type="InterPro" id="IPR011009">
    <property type="entry name" value="Kinase-like_dom_sf"/>
</dbReference>
<feature type="region of interest" description="Disordered" evidence="6">
    <location>
        <begin position="518"/>
        <end position="542"/>
    </location>
</feature>
<dbReference type="InterPro" id="IPR049052">
    <property type="entry name" value="nSTAND1"/>
</dbReference>